<protein>
    <submittedName>
        <fullName evidence="2">Uncharacterized protein</fullName>
    </submittedName>
</protein>
<keyword evidence="3" id="KW-1185">Reference proteome</keyword>
<reference evidence="2 3" key="1">
    <citation type="journal article" date="2023" name="Sci. Data">
        <title>Genome assembly of the Korean intertidal mud-creeper Batillaria attramentaria.</title>
        <authorList>
            <person name="Patra A.K."/>
            <person name="Ho P.T."/>
            <person name="Jun S."/>
            <person name="Lee S.J."/>
            <person name="Kim Y."/>
            <person name="Won Y.J."/>
        </authorList>
    </citation>
    <scope>NUCLEOTIDE SEQUENCE [LARGE SCALE GENOMIC DNA]</scope>
    <source>
        <strain evidence="2">Wonlab-2016</strain>
    </source>
</reference>
<evidence type="ECO:0000313" key="2">
    <source>
        <dbReference type="EMBL" id="KAK7477242.1"/>
    </source>
</evidence>
<keyword evidence="1" id="KW-0472">Membrane</keyword>
<dbReference type="AlphaFoldDB" id="A0ABD0JRR8"/>
<comment type="caution">
    <text evidence="2">The sequence shown here is derived from an EMBL/GenBank/DDBJ whole genome shotgun (WGS) entry which is preliminary data.</text>
</comment>
<dbReference type="EMBL" id="JACVVK020000354">
    <property type="protein sequence ID" value="KAK7477242.1"/>
    <property type="molecule type" value="Genomic_DNA"/>
</dbReference>
<evidence type="ECO:0000313" key="3">
    <source>
        <dbReference type="Proteomes" id="UP001519460"/>
    </source>
</evidence>
<organism evidence="2 3">
    <name type="scientific">Batillaria attramentaria</name>
    <dbReference type="NCBI Taxonomy" id="370345"/>
    <lineage>
        <taxon>Eukaryota</taxon>
        <taxon>Metazoa</taxon>
        <taxon>Spiralia</taxon>
        <taxon>Lophotrochozoa</taxon>
        <taxon>Mollusca</taxon>
        <taxon>Gastropoda</taxon>
        <taxon>Caenogastropoda</taxon>
        <taxon>Sorbeoconcha</taxon>
        <taxon>Cerithioidea</taxon>
        <taxon>Batillariidae</taxon>
        <taxon>Batillaria</taxon>
    </lineage>
</organism>
<feature type="transmembrane region" description="Helical" evidence="1">
    <location>
        <begin position="93"/>
        <end position="119"/>
    </location>
</feature>
<dbReference type="Proteomes" id="UP001519460">
    <property type="component" value="Unassembled WGS sequence"/>
</dbReference>
<keyword evidence="1" id="KW-1133">Transmembrane helix</keyword>
<name>A0ABD0JRR8_9CAEN</name>
<keyword evidence="1" id="KW-0812">Transmembrane</keyword>
<sequence length="165" mass="18789">MTRRAHVCFLVICPYIETYYLPWAPGCFRCKDRRGRVVGPEYDEGRGLLVSHGTHWQRTATGSEPEIGRRQEGGEGRVREASRVYGDVDVSVVLMYLSVVLMYLSVVLMYLSVVLMYLVTDSVCWTQNHHPTTCLHVDRELYVFTVFGMGSEFNMKLSTPSSPVL</sequence>
<evidence type="ECO:0000256" key="1">
    <source>
        <dbReference type="SAM" id="Phobius"/>
    </source>
</evidence>
<proteinExistence type="predicted"/>
<gene>
    <name evidence="2" type="ORF">BaRGS_00031430</name>
</gene>
<accession>A0ABD0JRR8</accession>